<dbReference type="EMBL" id="JAPFFF010000002">
    <property type="protein sequence ID" value="KAK8897146.1"/>
    <property type="molecule type" value="Genomic_DNA"/>
</dbReference>
<accession>A0ABR2L1B5</accession>
<name>A0ABR2L1B5_9EUKA</name>
<evidence type="ECO:0000256" key="2">
    <source>
        <dbReference type="SAM" id="SignalP"/>
    </source>
</evidence>
<protein>
    <submittedName>
        <fullName evidence="3">Uncharacterized protein</fullName>
    </submittedName>
</protein>
<feature type="transmembrane region" description="Helical" evidence="1">
    <location>
        <begin position="257"/>
        <end position="279"/>
    </location>
</feature>
<evidence type="ECO:0000256" key="1">
    <source>
        <dbReference type="SAM" id="Phobius"/>
    </source>
</evidence>
<keyword evidence="1" id="KW-0812">Transmembrane</keyword>
<keyword evidence="1" id="KW-1133">Transmembrane helix</keyword>
<reference evidence="3 4" key="1">
    <citation type="submission" date="2024-04" db="EMBL/GenBank/DDBJ databases">
        <title>Tritrichomonas musculus Genome.</title>
        <authorList>
            <person name="Alves-Ferreira E."/>
            <person name="Grigg M."/>
            <person name="Lorenzi H."/>
            <person name="Galac M."/>
        </authorList>
    </citation>
    <scope>NUCLEOTIDE SEQUENCE [LARGE SCALE GENOMIC DNA]</scope>
    <source>
        <strain evidence="3 4">EAF2021</strain>
    </source>
</reference>
<keyword evidence="1" id="KW-0472">Membrane</keyword>
<organism evidence="3 4">
    <name type="scientific">Tritrichomonas musculus</name>
    <dbReference type="NCBI Taxonomy" id="1915356"/>
    <lineage>
        <taxon>Eukaryota</taxon>
        <taxon>Metamonada</taxon>
        <taxon>Parabasalia</taxon>
        <taxon>Tritrichomonadida</taxon>
        <taxon>Tritrichomonadidae</taxon>
        <taxon>Tritrichomonas</taxon>
    </lineage>
</organism>
<keyword evidence="4" id="KW-1185">Reference proteome</keyword>
<sequence length="290" mass="33141">MLLIALLLLHLNDYLSIGYKKIQITSPNATFSLNYTLDYIFLFDYPNLYQVKAKFLDMTESEIIYPSSYGFAGQFLTEVEILPLRNGSHTVQIYSLPKDYCSHNYVSYFSDQHHKTRLSWSNVNSQSFQVCYMYQFPENKVKLTAYLNANGLTTASYAQKEDYINGNFSGKIIPKYTKVTFDLNDGLIVRVQGYSSATSNFDLSIKPTSSSSNDIKGFTSLPFYFVVMPNGYDFLTDLEIQLHSMRESLINLSLDSILGITLASTILFLVLTLTSIFFLKKFNCIKKKDK</sequence>
<feature type="signal peptide" evidence="2">
    <location>
        <begin position="1"/>
        <end position="18"/>
    </location>
</feature>
<proteinExistence type="predicted"/>
<feature type="chain" id="PRO_5047247002" evidence="2">
    <location>
        <begin position="19"/>
        <end position="290"/>
    </location>
</feature>
<comment type="caution">
    <text evidence="3">The sequence shown here is derived from an EMBL/GenBank/DDBJ whole genome shotgun (WGS) entry which is preliminary data.</text>
</comment>
<dbReference type="Proteomes" id="UP001470230">
    <property type="component" value="Unassembled WGS sequence"/>
</dbReference>
<gene>
    <name evidence="3" type="ORF">M9Y10_015080</name>
</gene>
<keyword evidence="2" id="KW-0732">Signal</keyword>
<evidence type="ECO:0000313" key="3">
    <source>
        <dbReference type="EMBL" id="KAK8897146.1"/>
    </source>
</evidence>
<evidence type="ECO:0000313" key="4">
    <source>
        <dbReference type="Proteomes" id="UP001470230"/>
    </source>
</evidence>